<dbReference type="OrthoDB" id="6151979at2759"/>
<comment type="caution">
    <text evidence="3">The sequence shown here is derived from an EMBL/GenBank/DDBJ whole genome shotgun (WGS) entry which is preliminary data.</text>
</comment>
<keyword evidence="1" id="KW-0677">Repeat</keyword>
<name>A0A8S3SJ02_MYTED</name>
<feature type="domain" description="WSC" evidence="2">
    <location>
        <begin position="62"/>
        <end position="153"/>
    </location>
</feature>
<accession>A0A8S3SJ02</accession>
<organism evidence="3 4">
    <name type="scientific">Mytilus edulis</name>
    <name type="common">Blue mussel</name>
    <dbReference type="NCBI Taxonomy" id="6550"/>
    <lineage>
        <taxon>Eukaryota</taxon>
        <taxon>Metazoa</taxon>
        <taxon>Spiralia</taxon>
        <taxon>Lophotrochozoa</taxon>
        <taxon>Mollusca</taxon>
        <taxon>Bivalvia</taxon>
        <taxon>Autobranchia</taxon>
        <taxon>Pteriomorphia</taxon>
        <taxon>Mytilida</taxon>
        <taxon>Mytiloidea</taxon>
        <taxon>Mytilidae</taxon>
        <taxon>Mytilinae</taxon>
        <taxon>Mytilus</taxon>
    </lineage>
</organism>
<dbReference type="PROSITE" id="PS51212">
    <property type="entry name" value="WSC"/>
    <property type="match status" value="1"/>
</dbReference>
<dbReference type="EMBL" id="CAJPWZ010001586">
    <property type="protein sequence ID" value="CAG2218127.1"/>
    <property type="molecule type" value="Genomic_DNA"/>
</dbReference>
<dbReference type="SMART" id="SM00321">
    <property type="entry name" value="WSC"/>
    <property type="match status" value="1"/>
</dbReference>
<dbReference type="InterPro" id="IPR002889">
    <property type="entry name" value="WSC_carb-bd"/>
</dbReference>
<evidence type="ECO:0000313" key="4">
    <source>
        <dbReference type="Proteomes" id="UP000683360"/>
    </source>
</evidence>
<sequence>MCIRRYSWYKKEFVTHCKSQSENIVFCSYKDKLHGTMKNLIVLALCLVSVVYSNPYRNSGLYRGYVGCFVDDRNHLMLRYGKRVLHRNSLEKCRHHCRGYRYLGLQAGRWCLCGNRYYSRAYPQASELECKYRCPGEPNRMCGGAWRNSIYKV</sequence>
<evidence type="ECO:0000259" key="2">
    <source>
        <dbReference type="PROSITE" id="PS51212"/>
    </source>
</evidence>
<protein>
    <recommendedName>
        <fullName evidence="2">WSC domain-containing protein</fullName>
    </recommendedName>
</protein>
<reference evidence="3" key="1">
    <citation type="submission" date="2021-03" db="EMBL/GenBank/DDBJ databases">
        <authorList>
            <person name="Bekaert M."/>
        </authorList>
    </citation>
    <scope>NUCLEOTIDE SEQUENCE</scope>
</reference>
<evidence type="ECO:0000256" key="1">
    <source>
        <dbReference type="ARBA" id="ARBA00022737"/>
    </source>
</evidence>
<evidence type="ECO:0000313" key="3">
    <source>
        <dbReference type="EMBL" id="CAG2218127.1"/>
    </source>
</evidence>
<dbReference type="Proteomes" id="UP000683360">
    <property type="component" value="Unassembled WGS sequence"/>
</dbReference>
<proteinExistence type="predicted"/>
<dbReference type="Pfam" id="PF01822">
    <property type="entry name" value="WSC"/>
    <property type="match status" value="1"/>
</dbReference>
<dbReference type="PANTHER" id="PTHR45964">
    <property type="entry name" value="WSCD FAMILY MEMBER CG9164"/>
    <property type="match status" value="1"/>
</dbReference>
<dbReference type="AlphaFoldDB" id="A0A8S3SJ02"/>
<dbReference type="PANTHER" id="PTHR45964:SF9">
    <property type="entry name" value="SULFOTRANSFERASE"/>
    <property type="match status" value="1"/>
</dbReference>
<dbReference type="InterPro" id="IPR051589">
    <property type="entry name" value="Sialate-O-sulfotransferase"/>
</dbReference>
<gene>
    <name evidence="3" type="ORF">MEDL_31749</name>
</gene>
<keyword evidence="4" id="KW-1185">Reference proteome</keyword>